<dbReference type="SUPFAM" id="SSF49785">
    <property type="entry name" value="Galactose-binding domain-like"/>
    <property type="match status" value="1"/>
</dbReference>
<dbReference type="Proteomes" id="UP000636709">
    <property type="component" value="Unassembled WGS sequence"/>
</dbReference>
<name>A0A835BNM9_9POAL</name>
<dbReference type="Pfam" id="PF04862">
    <property type="entry name" value="DUF642"/>
    <property type="match status" value="4"/>
</dbReference>
<feature type="domain" description="DUF642" evidence="6">
    <location>
        <begin position="237"/>
        <end position="413"/>
    </location>
</feature>
<evidence type="ECO:0000313" key="8">
    <source>
        <dbReference type="Proteomes" id="UP000636709"/>
    </source>
</evidence>
<dbReference type="PANTHER" id="PTHR31265:SF55">
    <property type="entry name" value="DUF642 DOMAIN-CONTAINING PROTEIN"/>
    <property type="match status" value="1"/>
</dbReference>
<dbReference type="OrthoDB" id="684808at2759"/>
<dbReference type="InterPro" id="IPR052437">
    <property type="entry name" value="Pectin_Meth_Modulator"/>
</dbReference>
<dbReference type="AlphaFoldDB" id="A0A835BNM9"/>
<evidence type="ECO:0000256" key="1">
    <source>
        <dbReference type="ARBA" id="ARBA00004191"/>
    </source>
</evidence>
<proteinExistence type="predicted"/>
<keyword evidence="4" id="KW-0732">Signal</keyword>
<feature type="domain" description="DUF642" evidence="6">
    <location>
        <begin position="646"/>
        <end position="812"/>
    </location>
</feature>
<evidence type="ECO:0000256" key="5">
    <source>
        <dbReference type="ARBA" id="ARBA00023180"/>
    </source>
</evidence>
<keyword evidence="5" id="KW-0325">Glycoprotein</keyword>
<dbReference type="InterPro" id="IPR006946">
    <property type="entry name" value="DGR2-like_dom"/>
</dbReference>
<dbReference type="InterPro" id="IPR008979">
    <property type="entry name" value="Galactose-bd-like_sf"/>
</dbReference>
<keyword evidence="8" id="KW-1185">Reference proteome</keyword>
<comment type="caution">
    <text evidence="7">The sequence shown here is derived from an EMBL/GenBank/DDBJ whole genome shotgun (WGS) entry which is preliminary data.</text>
</comment>
<dbReference type="EMBL" id="JACEFO010001778">
    <property type="protein sequence ID" value="KAF8703567.1"/>
    <property type="molecule type" value="Genomic_DNA"/>
</dbReference>
<organism evidence="7 8">
    <name type="scientific">Digitaria exilis</name>
    <dbReference type="NCBI Taxonomy" id="1010633"/>
    <lineage>
        <taxon>Eukaryota</taxon>
        <taxon>Viridiplantae</taxon>
        <taxon>Streptophyta</taxon>
        <taxon>Embryophyta</taxon>
        <taxon>Tracheophyta</taxon>
        <taxon>Spermatophyta</taxon>
        <taxon>Magnoliopsida</taxon>
        <taxon>Liliopsida</taxon>
        <taxon>Poales</taxon>
        <taxon>Poaceae</taxon>
        <taxon>PACMAD clade</taxon>
        <taxon>Panicoideae</taxon>
        <taxon>Panicodae</taxon>
        <taxon>Paniceae</taxon>
        <taxon>Anthephorinae</taxon>
        <taxon>Digitaria</taxon>
    </lineage>
</organism>
<keyword evidence="2" id="KW-0134">Cell wall</keyword>
<sequence>MGHDVLSCARRRPGAFRGARSEGLFRGSGRRLLHSTRWGVSPISGTSTGPGELRPGASVTRSGPLMNGNFEYPPNQSQMSGSTVTGQNAIPYWTTSGFLEYIGSGQQQGDMILTVPEGAHAVRLGNEASIQQRISVTPGLYYCITFRASRTCAQDEKLSVTAIPVTGYPTQSGILPIQTVYTSCGWDAYSWAFKAEAGIVSFTIHNIGQEEDPACGPIIDAIAIKTLNMPQPTGTDNLLTNGDFEEGPYIPPDSKSGVMVPPMDEDDVSPLPGWKIMSYKKVVKYVDSAHFAVPRGARAVEMVSGVEAALVQEVYTTVEGSWYRLEFSVGDAGNQCVASSDGYSTSGMKVKASAGTSDTTVEVNFGGNGGSVRGKLEFQAPASPTRVVFESLGYYTKADKSGTLCGPVLDDISLVAIAQPSARRLLLVETLGVESSECGLLGRRRKLIGRSEMAGNVRRAAVFLAVCLAAQAASAIQDGLLPNGNFELAPPKSQLNGSRVMGRYAIPHWEISGYVEYICSGQKQGDMLLPVPEGAYAVRLGNEASILQRIPLTRGAHYSVTFSAARTCAQAEQLNVTVAPESDILPIQTVYTSSGWDSYSWAFKATSSVVSFIVHNPGVSEDPACGPLIDQFAIKTLPPPQNTKNNLLKNGDFEEGPYIFRNTPWGVLLPPMDEDDYSPLSPWMVLSSTKSVKLVDAPHFVVPHGGRAVELVSGVETALVQDVRTVPGAPYKLEFSAGDAGDGCVGAMTVQVYAGHGSVRVPYQSQGKGGYKRASLEFTAVTNETRVVFVSMAYNLKPDGTLCGPVVDDVSLVCTRKHGARRLLL</sequence>
<feature type="domain" description="DUF642" evidence="6">
    <location>
        <begin position="479"/>
        <end position="635"/>
    </location>
</feature>
<dbReference type="PANTHER" id="PTHR31265">
    <property type="entry name" value="OS02G0527500 PROTEIN-RELATED"/>
    <property type="match status" value="1"/>
</dbReference>
<accession>A0A835BNM9</accession>
<evidence type="ECO:0000256" key="2">
    <source>
        <dbReference type="ARBA" id="ARBA00022512"/>
    </source>
</evidence>
<evidence type="ECO:0000259" key="6">
    <source>
        <dbReference type="Pfam" id="PF04862"/>
    </source>
</evidence>
<evidence type="ECO:0000313" key="7">
    <source>
        <dbReference type="EMBL" id="KAF8703567.1"/>
    </source>
</evidence>
<keyword evidence="3" id="KW-0964">Secreted</keyword>
<reference evidence="7" key="1">
    <citation type="submission" date="2020-07" db="EMBL/GenBank/DDBJ databases">
        <title>Genome sequence and genetic diversity analysis of an under-domesticated orphan crop, white fonio (Digitaria exilis).</title>
        <authorList>
            <person name="Bennetzen J.L."/>
            <person name="Chen S."/>
            <person name="Ma X."/>
            <person name="Wang X."/>
            <person name="Yssel A.E.J."/>
            <person name="Chaluvadi S.R."/>
            <person name="Johnson M."/>
            <person name="Gangashetty P."/>
            <person name="Hamidou F."/>
            <person name="Sanogo M.D."/>
            <person name="Zwaenepoel A."/>
            <person name="Wallace J."/>
            <person name="Van De Peer Y."/>
            <person name="Van Deynze A."/>
        </authorList>
    </citation>
    <scope>NUCLEOTIDE SEQUENCE</scope>
    <source>
        <tissue evidence="7">Leaves</tissue>
    </source>
</reference>
<dbReference type="Gene3D" id="2.60.120.260">
    <property type="entry name" value="Galactose-binding domain-like"/>
    <property type="match status" value="2"/>
</dbReference>
<protein>
    <recommendedName>
        <fullName evidence="6">DUF642 domain-containing protein</fullName>
    </recommendedName>
</protein>
<comment type="subcellular location">
    <subcellularLocation>
        <location evidence="1">Secreted</location>
        <location evidence="1">Cell wall</location>
    </subcellularLocation>
</comment>
<gene>
    <name evidence="7" type="ORF">HU200_032381</name>
</gene>
<evidence type="ECO:0000256" key="4">
    <source>
        <dbReference type="ARBA" id="ARBA00022729"/>
    </source>
</evidence>
<feature type="domain" description="DUF642" evidence="6">
    <location>
        <begin position="64"/>
        <end position="225"/>
    </location>
</feature>
<evidence type="ECO:0000256" key="3">
    <source>
        <dbReference type="ARBA" id="ARBA00022525"/>
    </source>
</evidence>